<dbReference type="EMBL" id="AP028920">
    <property type="protein sequence ID" value="BET01130.1"/>
    <property type="molecule type" value="Genomic_DNA"/>
</dbReference>
<name>A0ABN7BBU4_9HEMI</name>
<reference evidence="2 3" key="1">
    <citation type="submission" date="2023-09" db="EMBL/GenBank/DDBJ databases">
        <title>Nesidiocoris tenuis whole genome shotgun sequence.</title>
        <authorList>
            <person name="Shibata T."/>
            <person name="Shimoda M."/>
            <person name="Kobayashi T."/>
            <person name="Uehara T."/>
        </authorList>
    </citation>
    <scope>NUCLEOTIDE SEQUENCE [LARGE SCALE GENOMIC DNA]</scope>
    <source>
        <strain evidence="2 3">Japan</strain>
    </source>
</reference>
<sequence>MTFVGYTTKMAFAYGMRTPEKIIRARHVILLMNHHLKKKKYLHDSNRGKTMKTSNTEGHRRKLATQDRKSTTLRKKTAWK</sequence>
<evidence type="ECO:0000313" key="3">
    <source>
        <dbReference type="Proteomes" id="UP001307889"/>
    </source>
</evidence>
<evidence type="ECO:0000256" key="1">
    <source>
        <dbReference type="SAM" id="MobiDB-lite"/>
    </source>
</evidence>
<gene>
    <name evidence="2" type="ORF">NTJ_13946</name>
</gene>
<accession>A0ABN7BBU4</accession>
<organism evidence="2 3">
    <name type="scientific">Nesidiocoris tenuis</name>
    <dbReference type="NCBI Taxonomy" id="355587"/>
    <lineage>
        <taxon>Eukaryota</taxon>
        <taxon>Metazoa</taxon>
        <taxon>Ecdysozoa</taxon>
        <taxon>Arthropoda</taxon>
        <taxon>Hexapoda</taxon>
        <taxon>Insecta</taxon>
        <taxon>Pterygota</taxon>
        <taxon>Neoptera</taxon>
        <taxon>Paraneoptera</taxon>
        <taxon>Hemiptera</taxon>
        <taxon>Heteroptera</taxon>
        <taxon>Panheteroptera</taxon>
        <taxon>Cimicomorpha</taxon>
        <taxon>Miridae</taxon>
        <taxon>Dicyphina</taxon>
        <taxon>Nesidiocoris</taxon>
    </lineage>
</organism>
<evidence type="ECO:0000313" key="2">
    <source>
        <dbReference type="EMBL" id="BET01130.1"/>
    </source>
</evidence>
<protein>
    <submittedName>
        <fullName evidence="2">Uncharacterized protein</fullName>
    </submittedName>
</protein>
<feature type="compositionally biased region" description="Basic residues" evidence="1">
    <location>
        <begin position="71"/>
        <end position="80"/>
    </location>
</feature>
<dbReference type="Proteomes" id="UP001307889">
    <property type="component" value="Chromosome 12"/>
</dbReference>
<feature type="region of interest" description="Disordered" evidence="1">
    <location>
        <begin position="42"/>
        <end position="80"/>
    </location>
</feature>
<proteinExistence type="predicted"/>
<keyword evidence="3" id="KW-1185">Reference proteome</keyword>